<dbReference type="Pfam" id="PF04185">
    <property type="entry name" value="Phosphoesterase"/>
    <property type="match status" value="2"/>
</dbReference>
<dbReference type="InterPro" id="IPR017767">
    <property type="entry name" value="PC-PLC"/>
</dbReference>
<dbReference type="PANTHER" id="PTHR31956">
    <property type="entry name" value="NON-SPECIFIC PHOSPHOLIPASE C4-RELATED"/>
    <property type="match status" value="1"/>
</dbReference>
<gene>
    <name evidence="5" type="ORF">Amal_03062</name>
</gene>
<comment type="similarity">
    <text evidence="1">Belongs to the bacterial phospholipase C family.</text>
</comment>
<dbReference type="InterPro" id="IPR017850">
    <property type="entry name" value="Alkaline_phosphatase_core_sf"/>
</dbReference>
<accession>A0A177G7I8</accession>
<dbReference type="Pfam" id="PF05506">
    <property type="entry name" value="PLipase_C_C"/>
    <property type="match status" value="2"/>
</dbReference>
<dbReference type="EMBL" id="LVHD01000020">
    <property type="protein sequence ID" value="OAG75761.1"/>
    <property type="molecule type" value="Genomic_DNA"/>
</dbReference>
<dbReference type="SUPFAM" id="SSF53649">
    <property type="entry name" value="Alkaline phosphatase-like"/>
    <property type="match status" value="1"/>
</dbReference>
<evidence type="ECO:0000256" key="3">
    <source>
        <dbReference type="ARBA" id="ARBA00022801"/>
    </source>
</evidence>
<evidence type="ECO:0000313" key="5">
    <source>
        <dbReference type="EMBL" id="OAG75761.1"/>
    </source>
</evidence>
<keyword evidence="3" id="KW-0378">Hydrolase</keyword>
<dbReference type="AlphaFoldDB" id="A0A177G7I8"/>
<dbReference type="NCBIfam" id="TIGR03396">
    <property type="entry name" value="PC_PLC"/>
    <property type="match status" value="1"/>
</dbReference>
<evidence type="ECO:0000256" key="1">
    <source>
        <dbReference type="ARBA" id="ARBA00009717"/>
    </source>
</evidence>
<name>A0A177G7I8_9PROT</name>
<dbReference type="Gene3D" id="3.40.720.10">
    <property type="entry name" value="Alkaline Phosphatase, subunit A"/>
    <property type="match status" value="2"/>
</dbReference>
<organism evidence="5 6">
    <name type="scientific">Acetobacter malorum</name>
    <dbReference type="NCBI Taxonomy" id="178901"/>
    <lineage>
        <taxon>Bacteria</taxon>
        <taxon>Pseudomonadati</taxon>
        <taxon>Pseudomonadota</taxon>
        <taxon>Alphaproteobacteria</taxon>
        <taxon>Acetobacterales</taxon>
        <taxon>Acetobacteraceae</taxon>
        <taxon>Acetobacter</taxon>
    </lineage>
</organism>
<feature type="domain" description="Bacterial phospholipase C C-terminal" evidence="4">
    <location>
        <begin position="734"/>
        <end position="813"/>
    </location>
</feature>
<dbReference type="PATRIC" id="fig|178901.16.peg.3252"/>
<feature type="domain" description="Bacterial phospholipase C C-terminal" evidence="4">
    <location>
        <begin position="628"/>
        <end position="726"/>
    </location>
</feature>
<sequence>MATRRDFLKYALLSGAVAGSSAVLPESIRRAFAIAPDAGTTWKDAEHVVILMQENRSFDHVFGTLQGVRGFNDPRAMRQPNGNSVFVQSSQSGETYLPWRLNIRDTRVTWMGSIPHSRDSQVDAWHDGGHDRWIDAKKSHHKGYDRYPLTMGYYTREDLPFYYALADAFTVCDQNYCGAMTSTTPNRLLFMTGTVRNRQDPSSNVYMRNGEILEGGMTWDTFPERLESVGVSWKYYQNELSQTGGMNDLERNWLSNFSTNVLECFDQYVVSANPGYDDWLDDRISDCQTHLDRLNSREMLVSETQAEKVAEARELMAVLTRRKAQSGRPLEKLTPAERSLFEKAFVTNKGDKHYRDLEKLTFHDGEKSISMEAPKGDILYQFRQDVKGGKLPTVSWLSAPGRFSDHPASPWYGAWYVSEVMDILTENPDVWKKTIFIITYDENDGYFDHCCSYVAPDPKRPETGRFSRSIGGEGLEYTTAQDEIARGVPKHLARSGPIGLGFRVPMIIASPWSRGGWVNSQLFEHTSTLRFLEKFVQEKFGKQISEANISPWRRAISGDLTSCFRPYDGSVPSLPYLNRDAHLHMIEDAKDRPMPSGFKTLEAAEIAELRNNPEKMLQTVRQEPGVRPACALPYEPYCDGGVSADGRSIHLHMKAGTALYGQHAAGLPFNVHCHTNPESNGMQAGTYAVAAGDTLEEAFEMASFAQGHYDVGVHAPNGFYRRFKGQQDGLRIEAACHYLAGKKKDLVLNLTNHGKKNVELTCVFKAGQINRTVRLLAGQTLAVPFDLAENGMWYDILVSAAEEPEFLYHFAGRVETTKPGTTDAAMGGLAGRLKTSH</sequence>
<evidence type="ECO:0000259" key="4">
    <source>
        <dbReference type="Pfam" id="PF05506"/>
    </source>
</evidence>
<reference evidence="5 6" key="1">
    <citation type="submission" date="2016-03" db="EMBL/GenBank/DDBJ databases">
        <title>Draft genome sequence of Acetobacter malorum CECT 7742, a strain isolated from strawberry vinegar.</title>
        <authorList>
            <person name="Sainz F."/>
            <person name="Mas A."/>
            <person name="Torija M.J."/>
        </authorList>
    </citation>
    <scope>NUCLEOTIDE SEQUENCE [LARGE SCALE GENOMIC DNA]</scope>
    <source>
        <strain evidence="5 6">CECT 7742</strain>
    </source>
</reference>
<dbReference type="InterPro" id="IPR007312">
    <property type="entry name" value="Phosphoesterase"/>
</dbReference>
<evidence type="ECO:0000313" key="6">
    <source>
        <dbReference type="Proteomes" id="UP000077349"/>
    </source>
</evidence>
<dbReference type="GO" id="GO:0016042">
    <property type="term" value="P:lipid catabolic process"/>
    <property type="evidence" value="ECO:0007669"/>
    <property type="project" value="InterPro"/>
</dbReference>
<dbReference type="InterPro" id="IPR006311">
    <property type="entry name" value="TAT_signal"/>
</dbReference>
<proteinExistence type="inferred from homology"/>
<dbReference type="PROSITE" id="PS51318">
    <property type="entry name" value="TAT"/>
    <property type="match status" value="1"/>
</dbReference>
<dbReference type="EC" id="3.1.4.3" evidence="2"/>
<dbReference type="Proteomes" id="UP000077349">
    <property type="component" value="Unassembled WGS sequence"/>
</dbReference>
<dbReference type="GO" id="GO:0034480">
    <property type="term" value="F:phosphatidylcholine phospholipase C activity"/>
    <property type="evidence" value="ECO:0007669"/>
    <property type="project" value="UniProtKB-EC"/>
</dbReference>
<comment type="caution">
    <text evidence="5">The sequence shown here is derived from an EMBL/GenBank/DDBJ whole genome shotgun (WGS) entry which is preliminary data.</text>
</comment>
<dbReference type="InterPro" id="IPR008475">
    <property type="entry name" value="PLipase_C_C"/>
</dbReference>
<dbReference type="PANTHER" id="PTHR31956:SF1">
    <property type="entry name" value="NON-SPECIFIC PHOSPHOLIPASE C1"/>
    <property type="match status" value="1"/>
</dbReference>
<protein>
    <recommendedName>
        <fullName evidence="2">phospholipase C</fullName>
        <ecNumber evidence="2">3.1.4.3</ecNumber>
    </recommendedName>
</protein>
<evidence type="ECO:0000256" key="2">
    <source>
        <dbReference type="ARBA" id="ARBA00012018"/>
    </source>
</evidence>